<evidence type="ECO:0000256" key="2">
    <source>
        <dbReference type="ARBA" id="ARBA00022857"/>
    </source>
</evidence>
<comment type="similarity">
    <text evidence="1">Belongs to the short-chain dehydrogenases/reductases (SDR) family.</text>
</comment>
<dbReference type="InterPro" id="IPR002347">
    <property type="entry name" value="SDR_fam"/>
</dbReference>
<dbReference type="Gene3D" id="3.40.50.720">
    <property type="entry name" value="NAD(P)-binding Rossmann-like Domain"/>
    <property type="match status" value="1"/>
</dbReference>
<dbReference type="AlphaFoldDB" id="A0A5J4RYP4"/>
<protein>
    <submittedName>
        <fullName evidence="4">3-oxoacyl-[acyl-carrier-protein] reductase FabG</fullName>
        <ecNumber evidence="4">1.1.1.100</ecNumber>
    </submittedName>
</protein>
<comment type="caution">
    <text evidence="4">The sequence shown here is derived from an EMBL/GenBank/DDBJ whole genome shotgun (WGS) entry which is preliminary data.</text>
</comment>
<organism evidence="4">
    <name type="scientific">termite gut metagenome</name>
    <dbReference type="NCBI Taxonomy" id="433724"/>
    <lineage>
        <taxon>unclassified sequences</taxon>
        <taxon>metagenomes</taxon>
        <taxon>organismal metagenomes</taxon>
    </lineage>
</organism>
<dbReference type="PRINTS" id="PR00081">
    <property type="entry name" value="GDHRDH"/>
</dbReference>
<reference evidence="4" key="1">
    <citation type="submission" date="2019-03" db="EMBL/GenBank/DDBJ databases">
        <title>Single cell metagenomics reveals metabolic interactions within the superorganism composed of flagellate Streblomastix strix and complex community of Bacteroidetes bacteria on its surface.</title>
        <authorList>
            <person name="Treitli S.C."/>
            <person name="Kolisko M."/>
            <person name="Husnik F."/>
            <person name="Keeling P."/>
            <person name="Hampl V."/>
        </authorList>
    </citation>
    <scope>NUCLEOTIDE SEQUENCE</scope>
    <source>
        <strain evidence="4">STM</strain>
    </source>
</reference>
<dbReference type="InterPro" id="IPR036291">
    <property type="entry name" value="NAD(P)-bd_dom_sf"/>
</dbReference>
<evidence type="ECO:0000256" key="1">
    <source>
        <dbReference type="ARBA" id="ARBA00006484"/>
    </source>
</evidence>
<dbReference type="PANTHER" id="PTHR43618:SF8">
    <property type="entry name" value="7ALPHA-HYDROXYSTEROID DEHYDROGENASE"/>
    <property type="match status" value="1"/>
</dbReference>
<dbReference type="GO" id="GO:0004316">
    <property type="term" value="F:3-oxoacyl-[acyl-carrier-protein] reductase (NADPH) activity"/>
    <property type="evidence" value="ECO:0007669"/>
    <property type="project" value="UniProtKB-EC"/>
</dbReference>
<evidence type="ECO:0000313" key="4">
    <source>
        <dbReference type="EMBL" id="KAA6338200.1"/>
    </source>
</evidence>
<dbReference type="PANTHER" id="PTHR43618">
    <property type="entry name" value="7-ALPHA-HYDROXYSTEROID DEHYDROGENASE"/>
    <property type="match status" value="1"/>
</dbReference>
<gene>
    <name evidence="4" type="ORF">EZS27_013766</name>
</gene>
<evidence type="ECO:0000256" key="3">
    <source>
        <dbReference type="ARBA" id="ARBA00023002"/>
    </source>
</evidence>
<dbReference type="InterPro" id="IPR052178">
    <property type="entry name" value="Sec_Metab_Biosynth_SDR"/>
</dbReference>
<keyword evidence="2" id="KW-0521">NADP</keyword>
<dbReference type="EMBL" id="SNRY01000635">
    <property type="protein sequence ID" value="KAA6338200.1"/>
    <property type="molecule type" value="Genomic_DNA"/>
</dbReference>
<name>A0A5J4RYP4_9ZZZZ</name>
<dbReference type="SUPFAM" id="SSF51735">
    <property type="entry name" value="NAD(P)-binding Rossmann-fold domains"/>
    <property type="match status" value="1"/>
</dbReference>
<sequence>MKQWRLFQLLKKGGKMDKSILLTGATGLVGQQLLRHFIHKGYKIVITTRNLSKVTSLISELRLEKYNKNIYPIECDFLNYNSEAWKNELNKYKFLFHGIIHTARSLSSLKIEEDNTSSIDNILIEYKIGVAVPYKMTMDIISVNLHKNLKSIVFISSMYGVVAPTPCLYENFEASSPIQYGITKSSQIHLTKELAVRLAKYNIRVNTISLGGIKGRTDKNFMVRYEKLTPLGGMLDKKEVVGPVDFLISEQSKRMTGHNLVYDGGWTIW</sequence>
<accession>A0A5J4RYP4</accession>
<keyword evidence="3 4" id="KW-0560">Oxidoreductase</keyword>
<proteinExistence type="inferred from homology"/>
<dbReference type="Pfam" id="PF13561">
    <property type="entry name" value="adh_short_C2"/>
    <property type="match status" value="1"/>
</dbReference>
<dbReference type="EC" id="1.1.1.100" evidence="4"/>